<feature type="domain" description="DALR anticodon binding" evidence="11">
    <location>
        <begin position="587"/>
        <end position="677"/>
    </location>
</feature>
<evidence type="ECO:0000256" key="6">
    <source>
        <dbReference type="ARBA" id="ARBA00022840"/>
    </source>
</evidence>
<evidence type="ECO:0000256" key="3">
    <source>
        <dbReference type="ARBA" id="ARBA00022490"/>
    </source>
</evidence>
<sequence>MAKDLLLELGMEEIPSRFVRGAMEQLADKVGKWLTESHIPYEALQSYGTPRRIAVLVRGLAEKQEDRHEEAKGPSRKIALDDKGEWSKAALGFARSQGVDPAELYFKELGGVEYVHAAKSSIGGETAALLESGLAPIITSMTFPKNMRWGSQELRFVRPIRWMAALFGEQVVPFEIAGVSSGRVTHGHRFLGGEVELSSAGDYVEALKEQFVYADVEERQALILDQINRLAAEKGWSIPIKDDLLEEVLFLVEYPTALFGSFNPDFLHIPKEVLITSMREHQRYFPVLDSEGRLLPHFVTVRNGNAESLELVARGNEKVLRARLSDARFFYEEDQKMSIDSALSRLESIVFHEELGTIGDKVRRIRDISLSLAEWLKVTDLDKANVERTAAIAKFDLVSQMVYEFPELQGVMGEDYARKAGEREEVARAVFEHYQPRFSGDAVPSGLAGAVVSIADKIDTIVGCFSIGIIPTGSQDPYALRRQAAGIVQILLEKKFSCPLSKLFEIALDVHQKAGLLKRSEQEIRINLYDFFALRVKNVLSERQVRYDIAEAVMASSMDDIASVVRRAEALTAQAANAGFKTAVESFSRVNNLAAKAESADVDPALFTDPAEGALFKAYQRAHADYVRAFEEGNEDQALEVLATLEQPITGFFDAVMVMAEDERVKTNRLGLLALISADFRQFADFSKLVW</sequence>
<dbReference type="PROSITE" id="PS50861">
    <property type="entry name" value="AA_TRNA_LIGASE_II_GLYAB"/>
    <property type="match status" value="1"/>
</dbReference>
<dbReference type="InterPro" id="IPR006194">
    <property type="entry name" value="Gly-tRNA-synth_heterodimer"/>
</dbReference>
<keyword evidence="6 10" id="KW-0067">ATP-binding</keyword>
<dbReference type="GO" id="GO:0006426">
    <property type="term" value="P:glycyl-tRNA aminoacylation"/>
    <property type="evidence" value="ECO:0007669"/>
    <property type="project" value="UniProtKB-UniRule"/>
</dbReference>
<reference evidence="12 13" key="1">
    <citation type="submission" date="2022-02" db="EMBL/GenBank/DDBJ databases">
        <title>Paenibacillus sp. MBLB1776 Whole Genome Shotgun Sequencing.</title>
        <authorList>
            <person name="Hwang C.Y."/>
            <person name="Cho E.-S."/>
            <person name="Seo M.-J."/>
        </authorList>
    </citation>
    <scope>NUCLEOTIDE SEQUENCE [LARGE SCALE GENOMIC DNA]</scope>
    <source>
        <strain evidence="12 13">MBLB1776</strain>
    </source>
</reference>
<dbReference type="GO" id="GO:0004814">
    <property type="term" value="F:arginine-tRNA ligase activity"/>
    <property type="evidence" value="ECO:0007669"/>
    <property type="project" value="InterPro"/>
</dbReference>
<dbReference type="GO" id="GO:0006420">
    <property type="term" value="P:arginyl-tRNA aminoacylation"/>
    <property type="evidence" value="ECO:0007669"/>
    <property type="project" value="InterPro"/>
</dbReference>
<dbReference type="PANTHER" id="PTHR30075">
    <property type="entry name" value="GLYCYL-TRNA SYNTHETASE"/>
    <property type="match status" value="1"/>
</dbReference>
<name>A0AA96RJN4_9BACL</name>
<dbReference type="EC" id="6.1.1.14" evidence="10"/>
<dbReference type="InterPro" id="IPR008909">
    <property type="entry name" value="DALR_anticod-bd"/>
</dbReference>
<organism evidence="12 13">
    <name type="scientific">Paenibacillus aurantius</name>
    <dbReference type="NCBI Taxonomy" id="2918900"/>
    <lineage>
        <taxon>Bacteria</taxon>
        <taxon>Bacillati</taxon>
        <taxon>Bacillota</taxon>
        <taxon>Bacilli</taxon>
        <taxon>Bacillales</taxon>
        <taxon>Paenibacillaceae</taxon>
        <taxon>Paenibacillus</taxon>
    </lineage>
</organism>
<dbReference type="KEGG" id="paun:MJA45_10750"/>
<dbReference type="RefSeq" id="WP_315607250.1">
    <property type="nucleotide sequence ID" value="NZ_CP130318.1"/>
</dbReference>
<dbReference type="SUPFAM" id="SSF109604">
    <property type="entry name" value="HD-domain/PDEase-like"/>
    <property type="match status" value="1"/>
</dbReference>
<evidence type="ECO:0000313" key="12">
    <source>
        <dbReference type="EMBL" id="WNQ13469.1"/>
    </source>
</evidence>
<keyword evidence="3 10" id="KW-0963">Cytoplasm</keyword>
<keyword evidence="13" id="KW-1185">Reference proteome</keyword>
<dbReference type="EMBL" id="CP130318">
    <property type="protein sequence ID" value="WNQ13469.1"/>
    <property type="molecule type" value="Genomic_DNA"/>
</dbReference>
<comment type="catalytic activity">
    <reaction evidence="9 10">
        <text>tRNA(Gly) + glycine + ATP = glycyl-tRNA(Gly) + AMP + diphosphate</text>
        <dbReference type="Rhea" id="RHEA:16013"/>
        <dbReference type="Rhea" id="RHEA-COMP:9664"/>
        <dbReference type="Rhea" id="RHEA-COMP:9683"/>
        <dbReference type="ChEBI" id="CHEBI:30616"/>
        <dbReference type="ChEBI" id="CHEBI:33019"/>
        <dbReference type="ChEBI" id="CHEBI:57305"/>
        <dbReference type="ChEBI" id="CHEBI:78442"/>
        <dbReference type="ChEBI" id="CHEBI:78522"/>
        <dbReference type="ChEBI" id="CHEBI:456215"/>
        <dbReference type="EC" id="6.1.1.14"/>
    </reaction>
</comment>
<dbReference type="InterPro" id="IPR015944">
    <property type="entry name" value="Gly-tRNA-synth_bsu"/>
</dbReference>
<gene>
    <name evidence="10 12" type="primary">glyS</name>
    <name evidence="12" type="ORF">MJA45_10750</name>
</gene>
<evidence type="ECO:0000259" key="11">
    <source>
        <dbReference type="Pfam" id="PF05746"/>
    </source>
</evidence>
<dbReference type="PANTHER" id="PTHR30075:SF2">
    <property type="entry name" value="GLYCINE--TRNA LIGASE, CHLOROPLASTIC_MITOCHONDRIAL 2"/>
    <property type="match status" value="1"/>
</dbReference>
<accession>A0AA96RJN4</accession>
<keyword evidence="5 10" id="KW-0547">Nucleotide-binding</keyword>
<dbReference type="Proteomes" id="UP001305702">
    <property type="component" value="Chromosome"/>
</dbReference>
<evidence type="ECO:0000256" key="8">
    <source>
        <dbReference type="ARBA" id="ARBA00023146"/>
    </source>
</evidence>
<comment type="subcellular location">
    <subcellularLocation>
        <location evidence="1 10">Cytoplasm</location>
    </subcellularLocation>
</comment>
<keyword evidence="7 10" id="KW-0648">Protein biosynthesis</keyword>
<dbReference type="GO" id="GO:0005524">
    <property type="term" value="F:ATP binding"/>
    <property type="evidence" value="ECO:0007669"/>
    <property type="project" value="UniProtKB-UniRule"/>
</dbReference>
<evidence type="ECO:0000256" key="10">
    <source>
        <dbReference type="HAMAP-Rule" id="MF_00255"/>
    </source>
</evidence>
<keyword evidence="4 10" id="KW-0436">Ligase</keyword>
<evidence type="ECO:0000256" key="9">
    <source>
        <dbReference type="ARBA" id="ARBA00047937"/>
    </source>
</evidence>
<evidence type="ECO:0000256" key="5">
    <source>
        <dbReference type="ARBA" id="ARBA00022741"/>
    </source>
</evidence>
<dbReference type="NCBIfam" id="TIGR00211">
    <property type="entry name" value="glyS"/>
    <property type="match status" value="1"/>
</dbReference>
<comment type="subunit">
    <text evidence="10">Tetramer of two alpha and two beta subunits.</text>
</comment>
<dbReference type="GO" id="GO:0004820">
    <property type="term" value="F:glycine-tRNA ligase activity"/>
    <property type="evidence" value="ECO:0007669"/>
    <property type="project" value="UniProtKB-UniRule"/>
</dbReference>
<dbReference type="GO" id="GO:0005829">
    <property type="term" value="C:cytosol"/>
    <property type="evidence" value="ECO:0007669"/>
    <property type="project" value="TreeGrafter"/>
</dbReference>
<dbReference type="Pfam" id="PF02092">
    <property type="entry name" value="tRNA_synt_2f"/>
    <property type="match status" value="1"/>
</dbReference>
<evidence type="ECO:0000256" key="1">
    <source>
        <dbReference type="ARBA" id="ARBA00004496"/>
    </source>
</evidence>
<dbReference type="Pfam" id="PF05746">
    <property type="entry name" value="DALR_1"/>
    <property type="match status" value="1"/>
</dbReference>
<dbReference type="PRINTS" id="PR01045">
    <property type="entry name" value="TRNASYNTHGB"/>
</dbReference>
<protein>
    <recommendedName>
        <fullName evidence="10">Glycine--tRNA ligase beta subunit</fullName>
        <ecNumber evidence="10">6.1.1.14</ecNumber>
    </recommendedName>
    <alternativeName>
        <fullName evidence="10">Glycyl-tRNA synthetase beta subunit</fullName>
        <shortName evidence="10">GlyRS</shortName>
    </alternativeName>
</protein>
<keyword evidence="8 10" id="KW-0030">Aminoacyl-tRNA synthetase</keyword>
<evidence type="ECO:0000256" key="7">
    <source>
        <dbReference type="ARBA" id="ARBA00022917"/>
    </source>
</evidence>
<evidence type="ECO:0000256" key="2">
    <source>
        <dbReference type="ARBA" id="ARBA00008226"/>
    </source>
</evidence>
<proteinExistence type="inferred from homology"/>
<evidence type="ECO:0000313" key="13">
    <source>
        <dbReference type="Proteomes" id="UP001305702"/>
    </source>
</evidence>
<dbReference type="HAMAP" id="MF_00255">
    <property type="entry name" value="Gly_tRNA_synth_beta"/>
    <property type="match status" value="1"/>
</dbReference>
<dbReference type="AlphaFoldDB" id="A0AA96RJN4"/>
<evidence type="ECO:0000256" key="4">
    <source>
        <dbReference type="ARBA" id="ARBA00022598"/>
    </source>
</evidence>
<comment type="similarity">
    <text evidence="2 10">Belongs to the class-II aminoacyl-tRNA synthetase family.</text>
</comment>